<name>A0A1F5WEN0_9BACT</name>
<gene>
    <name evidence="1" type="ORF">A3J56_01760</name>
</gene>
<dbReference type="PANTHER" id="PTHR42866:SF1">
    <property type="entry name" value="SPORE COAT POLYSACCHARIDE BIOSYNTHESIS PROTEIN SPSF"/>
    <property type="match status" value="1"/>
</dbReference>
<dbReference type="SUPFAM" id="SSF53448">
    <property type="entry name" value="Nucleotide-diphospho-sugar transferases"/>
    <property type="match status" value="1"/>
</dbReference>
<dbReference type="STRING" id="1798338.A3J56_01760"/>
<dbReference type="CDD" id="cd02518">
    <property type="entry name" value="GT2_SpsF"/>
    <property type="match status" value="1"/>
</dbReference>
<accession>A0A1F5WEN0</accession>
<sequence length="263" mass="29290">MNMIIIQARMGATRLPGKILMSLAGKPMLWHVVVRAAAAKHADKAVVATTTNSEDDATETFCQKNGFLVSRGSAHDVLDRYYMAAREHGADQTVTLARVTGDCPLVDPDAIDMNFDAYRNGGYDYVSTARPGPSNWPRGLDCEVFSSAALEKAYQNATEGFEHEHVTPYLWQNKNNEFKIGPTVVAPPEYARDYRLTVDYPEDLEVMEKIFTKFGAGGKLISVPEVLRWLDEHPEIVAINKDCEAQHRAREAQSLGEDQASRR</sequence>
<comment type="caution">
    <text evidence="1">The sequence shown here is derived from an EMBL/GenBank/DDBJ whole genome shotgun (WGS) entry which is preliminary data.</text>
</comment>
<evidence type="ECO:0000313" key="1">
    <source>
        <dbReference type="EMBL" id="OGF74057.1"/>
    </source>
</evidence>
<dbReference type="Gene3D" id="3.90.550.10">
    <property type="entry name" value="Spore Coat Polysaccharide Biosynthesis Protein SpsA, Chain A"/>
    <property type="match status" value="1"/>
</dbReference>
<dbReference type="GO" id="GO:0005829">
    <property type="term" value="C:cytosol"/>
    <property type="evidence" value="ECO:0007669"/>
    <property type="project" value="TreeGrafter"/>
</dbReference>
<proteinExistence type="predicted"/>
<evidence type="ECO:0008006" key="3">
    <source>
        <dbReference type="Google" id="ProtNLM"/>
    </source>
</evidence>
<dbReference type="AlphaFoldDB" id="A0A1F5WEN0"/>
<protein>
    <recommendedName>
        <fullName evidence="3">Acylneuraminate cytidylyltransferase</fullName>
    </recommendedName>
</protein>
<dbReference type="Proteomes" id="UP000178406">
    <property type="component" value="Unassembled WGS sequence"/>
</dbReference>
<dbReference type="InterPro" id="IPR003329">
    <property type="entry name" value="Cytidylyl_trans"/>
</dbReference>
<evidence type="ECO:0000313" key="2">
    <source>
        <dbReference type="Proteomes" id="UP000178406"/>
    </source>
</evidence>
<organism evidence="1 2">
    <name type="scientific">Candidatus Giovannonibacteria bacterium RIFCSPHIGHO2_02_FULL_46_20</name>
    <dbReference type="NCBI Taxonomy" id="1798338"/>
    <lineage>
        <taxon>Bacteria</taxon>
        <taxon>Candidatus Giovannoniibacteriota</taxon>
    </lineage>
</organism>
<dbReference type="InterPro" id="IPR029044">
    <property type="entry name" value="Nucleotide-diphossugar_trans"/>
</dbReference>
<dbReference type="EMBL" id="MFHQ01000030">
    <property type="protein sequence ID" value="OGF74057.1"/>
    <property type="molecule type" value="Genomic_DNA"/>
</dbReference>
<dbReference type="Pfam" id="PF02348">
    <property type="entry name" value="CTP_transf_3"/>
    <property type="match status" value="1"/>
</dbReference>
<reference evidence="1 2" key="1">
    <citation type="journal article" date="2016" name="Nat. Commun.">
        <title>Thousands of microbial genomes shed light on interconnected biogeochemical processes in an aquifer system.</title>
        <authorList>
            <person name="Anantharaman K."/>
            <person name="Brown C.T."/>
            <person name="Hug L.A."/>
            <person name="Sharon I."/>
            <person name="Castelle C.J."/>
            <person name="Probst A.J."/>
            <person name="Thomas B.C."/>
            <person name="Singh A."/>
            <person name="Wilkins M.J."/>
            <person name="Karaoz U."/>
            <person name="Brodie E.L."/>
            <person name="Williams K.H."/>
            <person name="Hubbard S.S."/>
            <person name="Banfield J.F."/>
        </authorList>
    </citation>
    <scope>NUCLEOTIDE SEQUENCE [LARGE SCALE GENOMIC DNA]</scope>
</reference>
<dbReference type="PANTHER" id="PTHR42866">
    <property type="entry name" value="3-DEOXY-MANNO-OCTULOSONATE CYTIDYLYLTRANSFERASE"/>
    <property type="match status" value="1"/>
</dbReference>